<keyword evidence="5" id="KW-1185">Reference proteome</keyword>
<name>A0AAU9X5A2_9CNID</name>
<dbReference type="GO" id="GO:0005737">
    <property type="term" value="C:cytoplasm"/>
    <property type="evidence" value="ECO:0007669"/>
    <property type="project" value="TreeGrafter"/>
</dbReference>
<sequence>MMQSRQNLTTASLNDTRKKEEEKKRAFQDAVNRKDREEVHRLLSIGVDINAVNEAGDTPLHQCIRDGRVDSAKLLVEFGADIRRANRDGWSPVHLATTLGQRDLVMFLLDK</sequence>
<reference evidence="4 5" key="1">
    <citation type="submission" date="2022-05" db="EMBL/GenBank/DDBJ databases">
        <authorList>
            <consortium name="Genoscope - CEA"/>
            <person name="William W."/>
        </authorList>
    </citation>
    <scope>NUCLEOTIDE SEQUENCE [LARGE SCALE GENOMIC DNA]</scope>
</reference>
<comment type="caution">
    <text evidence="4">The sequence shown here is derived from an EMBL/GenBank/DDBJ whole genome shotgun (WGS) entry which is preliminary data.</text>
</comment>
<dbReference type="PANTHER" id="PTHR24179">
    <property type="entry name" value="PROTEIN PHOSPHATASE 1 REGULATORY SUBUNIT 12"/>
    <property type="match status" value="1"/>
</dbReference>
<dbReference type="EMBL" id="CALNXJ010000031">
    <property type="protein sequence ID" value="CAH3137397.1"/>
    <property type="molecule type" value="Genomic_DNA"/>
</dbReference>
<organism evidence="4 5">
    <name type="scientific">Pocillopora meandrina</name>
    <dbReference type="NCBI Taxonomy" id="46732"/>
    <lineage>
        <taxon>Eukaryota</taxon>
        <taxon>Metazoa</taxon>
        <taxon>Cnidaria</taxon>
        <taxon>Anthozoa</taxon>
        <taxon>Hexacorallia</taxon>
        <taxon>Scleractinia</taxon>
        <taxon>Astrocoeniina</taxon>
        <taxon>Pocilloporidae</taxon>
        <taxon>Pocillopora</taxon>
    </lineage>
</organism>
<feature type="repeat" description="ANK" evidence="2">
    <location>
        <begin position="88"/>
        <end position="111"/>
    </location>
</feature>
<evidence type="ECO:0000256" key="3">
    <source>
        <dbReference type="SAM" id="MobiDB-lite"/>
    </source>
</evidence>
<dbReference type="Gene3D" id="1.25.40.20">
    <property type="entry name" value="Ankyrin repeat-containing domain"/>
    <property type="match status" value="1"/>
</dbReference>
<keyword evidence="2" id="KW-0040">ANK repeat</keyword>
<dbReference type="AlphaFoldDB" id="A0AAU9X5A2"/>
<dbReference type="SUPFAM" id="SSF48403">
    <property type="entry name" value="Ankyrin repeat"/>
    <property type="match status" value="1"/>
</dbReference>
<dbReference type="InterPro" id="IPR036770">
    <property type="entry name" value="Ankyrin_rpt-contain_sf"/>
</dbReference>
<dbReference type="GO" id="GO:0019208">
    <property type="term" value="F:phosphatase regulator activity"/>
    <property type="evidence" value="ECO:0007669"/>
    <property type="project" value="TreeGrafter"/>
</dbReference>
<accession>A0AAU9X5A2</accession>
<dbReference type="SMART" id="SM00248">
    <property type="entry name" value="ANK"/>
    <property type="match status" value="2"/>
</dbReference>
<protein>
    <submittedName>
        <fullName evidence="4">Uncharacterized protein</fullName>
    </submittedName>
</protein>
<feature type="compositionally biased region" description="Polar residues" evidence="3">
    <location>
        <begin position="1"/>
        <end position="14"/>
    </location>
</feature>
<dbReference type="Proteomes" id="UP001159428">
    <property type="component" value="Unassembled WGS sequence"/>
</dbReference>
<dbReference type="PROSITE" id="PS50297">
    <property type="entry name" value="ANK_REP_REGION"/>
    <property type="match status" value="2"/>
</dbReference>
<keyword evidence="1" id="KW-0677">Repeat</keyword>
<evidence type="ECO:0000256" key="1">
    <source>
        <dbReference type="ARBA" id="ARBA00022737"/>
    </source>
</evidence>
<proteinExistence type="predicted"/>
<dbReference type="PROSITE" id="PS50088">
    <property type="entry name" value="ANK_REPEAT"/>
    <property type="match status" value="2"/>
</dbReference>
<evidence type="ECO:0000256" key="2">
    <source>
        <dbReference type="PROSITE-ProRule" id="PRU00023"/>
    </source>
</evidence>
<dbReference type="PANTHER" id="PTHR24179:SF29">
    <property type="entry name" value="LD46604P"/>
    <property type="match status" value="1"/>
</dbReference>
<dbReference type="Pfam" id="PF12796">
    <property type="entry name" value="Ank_2"/>
    <property type="match status" value="1"/>
</dbReference>
<evidence type="ECO:0000313" key="5">
    <source>
        <dbReference type="Proteomes" id="UP001159428"/>
    </source>
</evidence>
<dbReference type="InterPro" id="IPR051226">
    <property type="entry name" value="PP1_Regulatory_Subunit"/>
</dbReference>
<dbReference type="GO" id="GO:0004857">
    <property type="term" value="F:enzyme inhibitor activity"/>
    <property type="evidence" value="ECO:0007669"/>
    <property type="project" value="TreeGrafter"/>
</dbReference>
<feature type="region of interest" description="Disordered" evidence="3">
    <location>
        <begin position="1"/>
        <end position="31"/>
    </location>
</feature>
<dbReference type="InterPro" id="IPR002110">
    <property type="entry name" value="Ankyrin_rpt"/>
</dbReference>
<gene>
    <name evidence="4" type="ORF">PMEA_00018059</name>
</gene>
<feature type="repeat" description="ANK" evidence="2">
    <location>
        <begin position="55"/>
        <end position="87"/>
    </location>
</feature>
<feature type="compositionally biased region" description="Basic and acidic residues" evidence="3">
    <location>
        <begin position="15"/>
        <end position="31"/>
    </location>
</feature>
<evidence type="ECO:0000313" key="4">
    <source>
        <dbReference type="EMBL" id="CAH3137397.1"/>
    </source>
</evidence>